<sequence>ARPRATGGGAAVPRPPQPDADTLLLGESREEASEPLLDRRDSLPSRSGCCCGAGKPRPRRSRPRSSIHGLSSSSVSSFSSVPSRPARRSRRISRSVTCEEMARESWSKHGCCCPSAELGDAGDSMRSDLRPAQSSAFCTNSCSRASRLCSVLVALILDRRSVVAVTVSRSVEAGK</sequence>
<evidence type="ECO:0000313" key="3">
    <source>
        <dbReference type="Proteomes" id="UP001432027"/>
    </source>
</evidence>
<feature type="compositionally biased region" description="Basic residues" evidence="1">
    <location>
        <begin position="56"/>
        <end position="65"/>
    </location>
</feature>
<dbReference type="Proteomes" id="UP001432027">
    <property type="component" value="Unassembled WGS sequence"/>
</dbReference>
<protein>
    <submittedName>
        <fullName evidence="2">Uncharacterized protein</fullName>
    </submittedName>
</protein>
<feature type="region of interest" description="Disordered" evidence="1">
    <location>
        <begin position="1"/>
        <end position="94"/>
    </location>
</feature>
<comment type="caution">
    <text evidence="2">The sequence shown here is derived from an EMBL/GenBank/DDBJ whole genome shotgun (WGS) entry which is preliminary data.</text>
</comment>
<organism evidence="2 3">
    <name type="scientific">Pristionchus entomophagus</name>
    <dbReference type="NCBI Taxonomy" id="358040"/>
    <lineage>
        <taxon>Eukaryota</taxon>
        <taxon>Metazoa</taxon>
        <taxon>Ecdysozoa</taxon>
        <taxon>Nematoda</taxon>
        <taxon>Chromadorea</taxon>
        <taxon>Rhabditida</taxon>
        <taxon>Rhabditina</taxon>
        <taxon>Diplogasteromorpha</taxon>
        <taxon>Diplogasteroidea</taxon>
        <taxon>Neodiplogasteridae</taxon>
        <taxon>Pristionchus</taxon>
    </lineage>
</organism>
<keyword evidence="3" id="KW-1185">Reference proteome</keyword>
<dbReference type="EMBL" id="BTSX01000004">
    <property type="protein sequence ID" value="GMS97219.1"/>
    <property type="molecule type" value="Genomic_DNA"/>
</dbReference>
<evidence type="ECO:0000313" key="2">
    <source>
        <dbReference type="EMBL" id="GMS97219.1"/>
    </source>
</evidence>
<feature type="compositionally biased region" description="Basic and acidic residues" evidence="1">
    <location>
        <begin position="27"/>
        <end position="43"/>
    </location>
</feature>
<feature type="non-terminal residue" evidence="2">
    <location>
        <position position="175"/>
    </location>
</feature>
<reference evidence="2" key="1">
    <citation type="submission" date="2023-10" db="EMBL/GenBank/DDBJ databases">
        <title>Genome assembly of Pristionchus species.</title>
        <authorList>
            <person name="Yoshida K."/>
            <person name="Sommer R.J."/>
        </authorList>
    </citation>
    <scope>NUCLEOTIDE SEQUENCE</scope>
    <source>
        <strain evidence="2">RS0144</strain>
    </source>
</reference>
<feature type="compositionally biased region" description="Gly residues" evidence="1">
    <location>
        <begin position="1"/>
        <end position="10"/>
    </location>
</feature>
<evidence type="ECO:0000256" key="1">
    <source>
        <dbReference type="SAM" id="MobiDB-lite"/>
    </source>
</evidence>
<name>A0AAV5TSL8_9BILA</name>
<accession>A0AAV5TSL8</accession>
<feature type="compositionally biased region" description="Low complexity" evidence="1">
    <location>
        <begin position="66"/>
        <end position="84"/>
    </location>
</feature>
<proteinExistence type="predicted"/>
<gene>
    <name evidence="2" type="ORF">PENTCL1PPCAC_19394</name>
</gene>
<dbReference type="AlphaFoldDB" id="A0AAV5TSL8"/>
<feature type="non-terminal residue" evidence="2">
    <location>
        <position position="1"/>
    </location>
</feature>